<dbReference type="SMART" id="SM00174">
    <property type="entry name" value="RHO"/>
    <property type="match status" value="1"/>
</dbReference>
<evidence type="ECO:0000313" key="4">
    <source>
        <dbReference type="Ensembl" id="ENSGALP00010021549.1"/>
    </source>
</evidence>
<dbReference type="SUPFAM" id="SSF52540">
    <property type="entry name" value="P-loop containing nucleoside triphosphate hydrolases"/>
    <property type="match status" value="1"/>
</dbReference>
<evidence type="ECO:0000256" key="3">
    <source>
        <dbReference type="ARBA" id="ARBA00023134"/>
    </source>
</evidence>
<dbReference type="SMART" id="SM00175">
    <property type="entry name" value="RAB"/>
    <property type="match status" value="1"/>
</dbReference>
<dbReference type="GO" id="GO:0003924">
    <property type="term" value="F:GTPase activity"/>
    <property type="evidence" value="ECO:0000318"/>
    <property type="project" value="GO_Central"/>
</dbReference>
<comment type="similarity">
    <text evidence="1">Belongs to the small GTPase superfamily. Rab family.</text>
</comment>
<dbReference type="GO" id="GO:0090385">
    <property type="term" value="P:phagosome-lysosome fusion"/>
    <property type="evidence" value="ECO:0000318"/>
    <property type="project" value="GO_Central"/>
</dbReference>
<dbReference type="Gene3D" id="3.40.50.300">
    <property type="entry name" value="P-loop containing nucleotide triphosphate hydrolases"/>
    <property type="match status" value="1"/>
</dbReference>
<dbReference type="GeneTree" id="ENSGT00940000164873"/>
<dbReference type="Proteomes" id="UP000000539">
    <property type="component" value="Chromosome 23"/>
</dbReference>
<reference evidence="4" key="1">
    <citation type="submission" date="2020-11" db="EMBL/GenBank/DDBJ databases">
        <title>Gallus gallus (Chicken) genome, bGalGal1, GRCg7b, maternal haplotype autosomes + Z &amp; W.</title>
        <authorList>
            <person name="Warren W."/>
            <person name="Formenti G."/>
            <person name="Fedrigo O."/>
            <person name="Haase B."/>
            <person name="Mountcastle J."/>
            <person name="Balacco J."/>
            <person name="Tracey A."/>
            <person name="Schneider V."/>
            <person name="Okimoto R."/>
            <person name="Cheng H."/>
            <person name="Hawken R."/>
            <person name="Howe K."/>
            <person name="Jarvis E.D."/>
        </authorList>
    </citation>
    <scope>NUCLEOTIDE SEQUENCE [LARGE SCALE GENOMIC DNA]</scope>
    <source>
        <strain evidence="4">Broiler</strain>
    </source>
</reference>
<gene>
    <name evidence="4" type="primary">RAB42</name>
</gene>
<dbReference type="InterPro" id="IPR005225">
    <property type="entry name" value="Small_GTP-bd"/>
</dbReference>
<protein>
    <submittedName>
        <fullName evidence="4">RAB42, member RAS onco family</fullName>
    </submittedName>
</protein>
<keyword evidence="3" id="KW-0342">GTP-binding</keyword>
<dbReference type="PANTHER" id="PTHR47979">
    <property type="entry name" value="DRAB11-RELATED"/>
    <property type="match status" value="1"/>
</dbReference>
<name>A0A8V0YSD9_CHICK</name>
<dbReference type="GO" id="GO:0005525">
    <property type="term" value="F:GTP binding"/>
    <property type="evidence" value="ECO:0000318"/>
    <property type="project" value="GO_Central"/>
</dbReference>
<keyword evidence="5" id="KW-1185">Reference proteome</keyword>
<dbReference type="GO" id="GO:0016192">
    <property type="term" value="P:vesicle-mediated transport"/>
    <property type="evidence" value="ECO:0000318"/>
    <property type="project" value="GO_Central"/>
</dbReference>
<dbReference type="InterPro" id="IPR001806">
    <property type="entry name" value="Small_GTPase"/>
</dbReference>
<dbReference type="NCBIfam" id="TIGR00231">
    <property type="entry name" value="small_GTP"/>
    <property type="match status" value="1"/>
</dbReference>
<dbReference type="PROSITE" id="PS51420">
    <property type="entry name" value="RHO"/>
    <property type="match status" value="1"/>
</dbReference>
<reference evidence="4" key="3">
    <citation type="submission" date="2025-09" db="UniProtKB">
        <authorList>
            <consortium name="Ensembl"/>
        </authorList>
    </citation>
    <scope>IDENTIFICATION</scope>
    <source>
        <strain evidence="4">broiler</strain>
    </source>
</reference>
<evidence type="ECO:0000256" key="2">
    <source>
        <dbReference type="ARBA" id="ARBA00022741"/>
    </source>
</evidence>
<dbReference type="InterPro" id="IPR027417">
    <property type="entry name" value="P-loop_NTPase"/>
</dbReference>
<dbReference type="OrthoDB" id="9989112at2759"/>
<dbReference type="InterPro" id="IPR050209">
    <property type="entry name" value="Rab_GTPases_membrane_traffic"/>
</dbReference>
<dbReference type="FunCoup" id="A0A8V0YSD9">
    <property type="interactions" value="349"/>
</dbReference>
<dbReference type="Pfam" id="PF00071">
    <property type="entry name" value="Ras"/>
    <property type="match status" value="1"/>
</dbReference>
<dbReference type="SMART" id="SM00176">
    <property type="entry name" value="RAN"/>
    <property type="match status" value="1"/>
</dbReference>
<dbReference type="Ensembl" id="ENSGALT00010037063.1">
    <property type="protein sequence ID" value="ENSGALP00010021549.1"/>
    <property type="gene ID" value="ENSGALG00010015440.1"/>
</dbReference>
<evidence type="ECO:0000313" key="5">
    <source>
        <dbReference type="Proteomes" id="UP000000539"/>
    </source>
</evidence>
<dbReference type="SMART" id="SM00173">
    <property type="entry name" value="RAS"/>
    <property type="match status" value="1"/>
</dbReference>
<dbReference type="PRINTS" id="PR00449">
    <property type="entry name" value="RASTRNSFRMNG"/>
</dbReference>
<dbReference type="AlphaFoldDB" id="A0A8V0YSD9"/>
<evidence type="ECO:0000256" key="1">
    <source>
        <dbReference type="ARBA" id="ARBA00006270"/>
    </source>
</evidence>
<sequence>MEPRWHYQFRVIMLGDSTVGKSSLLRRYTEGVFLDAVNQTVGVDFYVQFVELEPGLQVKLQFWDTAGQERFRSVTRSYYRNSAGAMLLFDLTNRASFESVRRWHREVTDTVQPFHVVFLLVGHKSDLAAERKVGRREAERLAASLGARYVETSAKDGSDVERAFRMLTAAIYRALQSGLLAPCEAWDGVKSSVPLPAPCPKDGEKGKRELAQLGAPQYVAALWAGPWEQTAALRPRSCLSLPSSSQTGLSCIHCTPGALQLDRALTYQQSGFHPRVLTALQAQSPSSELCSEVTSTTSLSSQVAHRAALSLPTTSLLPIPGKQNALISYPQPPHPSRLHPSRG</sequence>
<accession>A0A8V0YSD9</accession>
<dbReference type="PROSITE" id="PS51419">
    <property type="entry name" value="RAB"/>
    <property type="match status" value="1"/>
</dbReference>
<proteinExistence type="inferred from homology"/>
<reference evidence="4" key="2">
    <citation type="submission" date="2025-08" db="UniProtKB">
        <authorList>
            <consortium name="Ensembl"/>
        </authorList>
    </citation>
    <scope>IDENTIFICATION</scope>
    <source>
        <strain evidence="4">broiler</strain>
    </source>
</reference>
<keyword evidence="2" id="KW-0547">Nucleotide-binding</keyword>
<dbReference type="PROSITE" id="PS51421">
    <property type="entry name" value="RAS"/>
    <property type="match status" value="1"/>
</dbReference>
<dbReference type="FunFam" id="3.40.50.300:FF:001583">
    <property type="entry name" value="RAB42, member RAS oncogene family"/>
    <property type="match status" value="1"/>
</dbReference>
<organism evidence="4 5">
    <name type="scientific">Gallus gallus</name>
    <name type="common">Chicken</name>
    <dbReference type="NCBI Taxonomy" id="9031"/>
    <lineage>
        <taxon>Eukaryota</taxon>
        <taxon>Metazoa</taxon>
        <taxon>Chordata</taxon>
        <taxon>Craniata</taxon>
        <taxon>Vertebrata</taxon>
        <taxon>Euteleostomi</taxon>
        <taxon>Archelosauria</taxon>
        <taxon>Archosauria</taxon>
        <taxon>Dinosauria</taxon>
        <taxon>Saurischia</taxon>
        <taxon>Theropoda</taxon>
        <taxon>Coelurosauria</taxon>
        <taxon>Aves</taxon>
        <taxon>Neognathae</taxon>
        <taxon>Galloanserae</taxon>
        <taxon>Galliformes</taxon>
        <taxon>Phasianidae</taxon>
        <taxon>Phasianinae</taxon>
        <taxon>Gallus</taxon>
    </lineage>
</organism>